<evidence type="ECO:0000313" key="3">
    <source>
        <dbReference type="EMBL" id="ABD09135.1"/>
    </source>
</evidence>
<name>Q2IRM5_RHOP2</name>
<keyword evidence="1" id="KW-0597">Phosphoprotein</keyword>
<feature type="modified residue" description="4-aspartylphosphate" evidence="1">
    <location>
        <position position="70"/>
    </location>
</feature>
<organism evidence="3 4">
    <name type="scientific">Rhodopseudomonas palustris (strain HaA2)</name>
    <dbReference type="NCBI Taxonomy" id="316058"/>
    <lineage>
        <taxon>Bacteria</taxon>
        <taxon>Pseudomonadati</taxon>
        <taxon>Pseudomonadota</taxon>
        <taxon>Alphaproteobacteria</taxon>
        <taxon>Hyphomicrobiales</taxon>
        <taxon>Nitrobacteraceae</taxon>
        <taxon>Rhodopseudomonas</taxon>
    </lineage>
</organism>
<dbReference type="SUPFAM" id="SSF52172">
    <property type="entry name" value="CheY-like"/>
    <property type="match status" value="1"/>
</dbReference>
<protein>
    <submittedName>
        <fullName evidence="3">Response regulator receiver protein</fullName>
    </submittedName>
</protein>
<dbReference type="EMBL" id="CP000250">
    <property type="protein sequence ID" value="ABD09135.1"/>
    <property type="molecule type" value="Genomic_DNA"/>
</dbReference>
<dbReference type="RefSeq" id="WP_011443318.1">
    <property type="nucleotide sequence ID" value="NC_007778.1"/>
</dbReference>
<reference evidence="3 4" key="1">
    <citation type="submission" date="2006-01" db="EMBL/GenBank/DDBJ databases">
        <title>Complete sequence of Rhodopseudomonas palustris HaA2.</title>
        <authorList>
            <consortium name="US DOE Joint Genome Institute"/>
            <person name="Copeland A."/>
            <person name="Lucas S."/>
            <person name="Lapidus A."/>
            <person name="Barry K."/>
            <person name="Detter J.C."/>
            <person name="Glavina T."/>
            <person name="Hammon N."/>
            <person name="Israni S."/>
            <person name="Pitluck S."/>
            <person name="Chain P."/>
            <person name="Malfatti S."/>
            <person name="Shin M."/>
            <person name="Vergez L."/>
            <person name="Schmutz J."/>
            <person name="Larimer F."/>
            <person name="Land M."/>
            <person name="Hauser L."/>
            <person name="Pelletier D.A."/>
            <person name="Kyrpides N."/>
            <person name="Anderson I."/>
            <person name="Oda Y."/>
            <person name="Harwood C.S."/>
            <person name="Richardson P."/>
        </authorList>
    </citation>
    <scope>NUCLEOTIDE SEQUENCE [LARGE SCALE GENOMIC DNA]</scope>
    <source>
        <strain evidence="3 4">HaA2</strain>
    </source>
</reference>
<dbReference type="InterPro" id="IPR011006">
    <property type="entry name" value="CheY-like_superfamily"/>
</dbReference>
<dbReference type="AlphaFoldDB" id="Q2IRM5"/>
<dbReference type="Pfam" id="PF00072">
    <property type="entry name" value="Response_reg"/>
    <property type="match status" value="1"/>
</dbReference>
<dbReference type="CDD" id="cd17557">
    <property type="entry name" value="REC_Rcp-like"/>
    <property type="match status" value="1"/>
</dbReference>
<keyword evidence="4" id="KW-1185">Reference proteome</keyword>
<dbReference type="SMART" id="SM00448">
    <property type="entry name" value="REC"/>
    <property type="match status" value="1"/>
</dbReference>
<sequence>MNRDPILPTVLVAEDHDYDKLILTEVFGRAGIKADIRFVSDGEQMLDYLKRRHHYAEEGSAPTPTLILLDLNMPRLDGRKVIRILRADEAIRHLPVIALSTSESPKHITEAYSIGINAYLVKPASIPDYVSAIESLWQFWMKTASLPMTERFGHE</sequence>
<feature type="domain" description="Response regulatory" evidence="2">
    <location>
        <begin position="9"/>
        <end position="137"/>
    </location>
</feature>
<dbReference type="Gene3D" id="3.40.50.2300">
    <property type="match status" value="1"/>
</dbReference>
<dbReference type="OrthoDB" id="9793549at2"/>
<gene>
    <name evidence="3" type="ordered locus">RPB_4452</name>
</gene>
<dbReference type="KEGG" id="rpb:RPB_4452"/>
<evidence type="ECO:0000259" key="2">
    <source>
        <dbReference type="PROSITE" id="PS50110"/>
    </source>
</evidence>
<dbReference type="Proteomes" id="UP000008809">
    <property type="component" value="Chromosome"/>
</dbReference>
<dbReference type="STRING" id="316058.RPB_4452"/>
<accession>Q2IRM5</accession>
<dbReference type="GO" id="GO:0000160">
    <property type="term" value="P:phosphorelay signal transduction system"/>
    <property type="evidence" value="ECO:0007669"/>
    <property type="project" value="InterPro"/>
</dbReference>
<evidence type="ECO:0000313" key="4">
    <source>
        <dbReference type="Proteomes" id="UP000008809"/>
    </source>
</evidence>
<evidence type="ECO:0000256" key="1">
    <source>
        <dbReference type="PROSITE-ProRule" id="PRU00169"/>
    </source>
</evidence>
<dbReference type="eggNOG" id="COG0784">
    <property type="taxonomic scope" value="Bacteria"/>
</dbReference>
<dbReference type="PROSITE" id="PS50110">
    <property type="entry name" value="RESPONSE_REGULATORY"/>
    <property type="match status" value="1"/>
</dbReference>
<dbReference type="PANTHER" id="PTHR44520">
    <property type="entry name" value="RESPONSE REGULATOR RCP1-RELATED"/>
    <property type="match status" value="1"/>
</dbReference>
<dbReference type="InterPro" id="IPR001789">
    <property type="entry name" value="Sig_transdc_resp-reg_receiver"/>
</dbReference>
<proteinExistence type="predicted"/>
<dbReference type="InterPro" id="IPR052893">
    <property type="entry name" value="TCS_response_regulator"/>
</dbReference>
<dbReference type="HOGENOM" id="CLU_000445_69_17_5"/>